<feature type="domain" description="Flagellar basal-body/hook protein C-terminal" evidence="7">
    <location>
        <begin position="631"/>
        <end position="674"/>
    </location>
</feature>
<dbReference type="GO" id="GO:0009424">
    <property type="term" value="C:bacterial-type flagellum hook"/>
    <property type="evidence" value="ECO:0007669"/>
    <property type="project" value="TreeGrafter"/>
</dbReference>
<accession>K9H7F2</accession>
<comment type="function">
    <text evidence="4">A flexible structure which links the flagellar filament to the drive apparatus in the basal body.</text>
</comment>
<dbReference type="EMBL" id="ANHY01000029">
    <property type="protein sequence ID" value="EKV26533.1"/>
    <property type="molecule type" value="Genomic_DNA"/>
</dbReference>
<evidence type="ECO:0000259" key="6">
    <source>
        <dbReference type="Pfam" id="PF00460"/>
    </source>
</evidence>
<evidence type="ECO:0000313" key="9">
    <source>
        <dbReference type="Proteomes" id="UP000009881"/>
    </source>
</evidence>
<evidence type="ECO:0000256" key="1">
    <source>
        <dbReference type="ARBA" id="ARBA00004117"/>
    </source>
</evidence>
<keyword evidence="8" id="KW-0966">Cell projection</keyword>
<dbReference type="GO" id="GO:0005829">
    <property type="term" value="C:cytosol"/>
    <property type="evidence" value="ECO:0007669"/>
    <property type="project" value="TreeGrafter"/>
</dbReference>
<evidence type="ECO:0000256" key="4">
    <source>
        <dbReference type="RuleBase" id="RU362116"/>
    </source>
</evidence>
<dbReference type="Proteomes" id="UP000009881">
    <property type="component" value="Unassembled WGS sequence"/>
</dbReference>
<feature type="domain" description="Flagellar basal body rod protein N-terminal" evidence="6">
    <location>
        <begin position="7"/>
        <end position="37"/>
    </location>
</feature>
<dbReference type="InterPro" id="IPR037925">
    <property type="entry name" value="FlgE/F/G-like"/>
</dbReference>
<evidence type="ECO:0000256" key="3">
    <source>
        <dbReference type="ARBA" id="ARBA00023143"/>
    </source>
</evidence>
<reference evidence="8 9" key="1">
    <citation type="journal article" date="2013" name="Genome Announc.">
        <title>Draft Genome Sequence of an Alphaproteobacterium, Caenispirillum salinarum AK4(T), Isolated from a Solar Saltern.</title>
        <authorList>
            <person name="Khatri I."/>
            <person name="Singh A."/>
            <person name="Korpole S."/>
            <person name="Pinnaka A.K."/>
            <person name="Subramanian S."/>
        </authorList>
    </citation>
    <scope>NUCLEOTIDE SEQUENCE [LARGE SCALE GENOMIC DNA]</scope>
    <source>
        <strain evidence="8 9">AK4</strain>
    </source>
</reference>
<dbReference type="PANTHER" id="PTHR30435">
    <property type="entry name" value="FLAGELLAR PROTEIN"/>
    <property type="match status" value="1"/>
</dbReference>
<dbReference type="eggNOG" id="COG1749">
    <property type="taxonomic scope" value="Bacteria"/>
</dbReference>
<dbReference type="PATRIC" id="fig|1238182.3.peg.4261"/>
<sequence>MTVYGAMNAAVSGMKAQSKSLGHISDNIANSQTVGFKRIDTSFAELVTLSNRMGHQPGGVIATPRYRHSIGGDISQTQITTNMGISGNGFFLVSEANSVTPTGVSFDNEEIFSRRGDFQMDKFGYLKNGGNYYLNGRRVLDEETLNTSDVNEPIRIETDVMQANMTTRVNYNANLPANAGAFPSSVTATTNPQQPQSSTWDYSGSAAGYDTATDTVSVTVDGNTYDLTPAEAATAGITGTGATALNQALDNLAAQLQSQYPAYTITTNSAANTLTVAASSAAPTFTDGNANVNATVINPTTTQSYTEVNFAGALSSINNGDVISMTINDTEYSLAYDQGTHANLEGFLEAFADQIDGGGAGGFVIHPDTTDAAEGTDATNAGVTQTANSLIFVGNPTINQNATVAGGATYAQYLANNDETALYQANGSYSGGAVTIYNDLGTPVDVQMRWVNTGVDDQWSLIAKDPNGGTDPWTHLGTFTFVNGSPTQVATTPGGTPTAFAGTLTLPPNTFSGFGEDMTLDFTGIDNDPNDGQPNTLLTQYYADDIAVYRLDQDGYQAGILTDVFINDFGYVVANYDNGRSRTLYQVPLATFASPDELKRMDGGSFKRTPESGDPLIAESGQAGAGNIIASAVEQSNVDIADEFTKMIVTQRAYSANSKTVRTADQMLEEVVNLKR</sequence>
<gene>
    <name evidence="8" type="ORF">C882_2306</name>
</gene>
<dbReference type="Gene3D" id="2.60.98.20">
    <property type="entry name" value="Flagellar hook protein FlgE"/>
    <property type="match status" value="1"/>
</dbReference>
<feature type="compositionally biased region" description="Polar residues" evidence="5">
    <location>
        <begin position="184"/>
        <end position="202"/>
    </location>
</feature>
<keyword evidence="8" id="KW-0282">Flagellum</keyword>
<evidence type="ECO:0000313" key="8">
    <source>
        <dbReference type="EMBL" id="EKV26533.1"/>
    </source>
</evidence>
<keyword evidence="3 4" id="KW-0975">Bacterial flagellum</keyword>
<evidence type="ECO:0000256" key="2">
    <source>
        <dbReference type="ARBA" id="ARBA00009677"/>
    </source>
</evidence>
<keyword evidence="9" id="KW-1185">Reference proteome</keyword>
<dbReference type="InterPro" id="IPR010930">
    <property type="entry name" value="Flg_bb/hook_C_dom"/>
</dbReference>
<evidence type="ECO:0000259" key="7">
    <source>
        <dbReference type="Pfam" id="PF06429"/>
    </source>
</evidence>
<dbReference type="STRING" id="1238182.C882_2306"/>
<feature type="region of interest" description="Disordered" evidence="5">
    <location>
        <begin position="183"/>
        <end position="205"/>
    </location>
</feature>
<dbReference type="AlphaFoldDB" id="K9H7F2"/>
<name>K9H7F2_9PROT</name>
<comment type="subcellular location">
    <subcellularLocation>
        <location evidence="1 4">Bacterial flagellum basal body</location>
    </subcellularLocation>
</comment>
<dbReference type="InterPro" id="IPR001444">
    <property type="entry name" value="Flag_bb_rod_N"/>
</dbReference>
<dbReference type="GO" id="GO:0009425">
    <property type="term" value="C:bacterial-type flagellum basal body"/>
    <property type="evidence" value="ECO:0007669"/>
    <property type="project" value="UniProtKB-SubCell"/>
</dbReference>
<dbReference type="PANTHER" id="PTHR30435:SF1">
    <property type="entry name" value="FLAGELLAR HOOK PROTEIN FLGE"/>
    <property type="match status" value="1"/>
</dbReference>
<dbReference type="NCBIfam" id="TIGR03506">
    <property type="entry name" value="FlgEFG_subfam"/>
    <property type="match status" value="2"/>
</dbReference>
<organism evidence="8 9">
    <name type="scientific">Caenispirillum salinarum AK4</name>
    <dbReference type="NCBI Taxonomy" id="1238182"/>
    <lineage>
        <taxon>Bacteria</taxon>
        <taxon>Pseudomonadati</taxon>
        <taxon>Pseudomonadota</taxon>
        <taxon>Alphaproteobacteria</taxon>
        <taxon>Rhodospirillales</taxon>
        <taxon>Novispirillaceae</taxon>
        <taxon>Caenispirillum</taxon>
    </lineage>
</organism>
<dbReference type="OrthoDB" id="8372879at2"/>
<protein>
    <recommendedName>
        <fullName evidence="4">Flagellar hook protein FlgE</fullName>
    </recommendedName>
</protein>
<comment type="caution">
    <text evidence="8">The sequence shown here is derived from an EMBL/GenBank/DDBJ whole genome shotgun (WGS) entry which is preliminary data.</text>
</comment>
<evidence type="ECO:0000256" key="5">
    <source>
        <dbReference type="SAM" id="MobiDB-lite"/>
    </source>
</evidence>
<proteinExistence type="inferred from homology"/>
<dbReference type="Pfam" id="PF06429">
    <property type="entry name" value="Flg_bbr_C"/>
    <property type="match status" value="1"/>
</dbReference>
<dbReference type="RefSeq" id="WP_009542701.1">
    <property type="nucleotide sequence ID" value="NZ_ANHY01000029.1"/>
</dbReference>
<keyword evidence="8" id="KW-0969">Cilium</keyword>
<dbReference type="SUPFAM" id="SSF117143">
    <property type="entry name" value="Flagellar hook protein flgE"/>
    <property type="match status" value="1"/>
</dbReference>
<dbReference type="GO" id="GO:0071978">
    <property type="term" value="P:bacterial-type flagellum-dependent swarming motility"/>
    <property type="evidence" value="ECO:0007669"/>
    <property type="project" value="TreeGrafter"/>
</dbReference>
<dbReference type="InterPro" id="IPR020013">
    <property type="entry name" value="Flagellar_FlgE/F/G"/>
</dbReference>
<dbReference type="Pfam" id="PF00460">
    <property type="entry name" value="Flg_bb_rod"/>
    <property type="match status" value="1"/>
</dbReference>
<comment type="similarity">
    <text evidence="2 4">Belongs to the flagella basal body rod proteins family.</text>
</comment>
<dbReference type="InterPro" id="IPR037058">
    <property type="entry name" value="Falgellar_hook_FlgE_sf"/>
</dbReference>